<dbReference type="CDD" id="cd05466">
    <property type="entry name" value="PBP2_LTTR_substrate"/>
    <property type="match status" value="1"/>
</dbReference>
<sequence length="285" mass="30723">MIDRYLLRYFLAVLDCGSFSRAAAQVNVAQPTLSVGIAKLERLLGAKLFERTSQRVHLTEAGTRFAAHARRIESEFNLAEAAMLGVEPARVLRLGVLATIPSVALATLAEASGDDRLELVEGTERSLLQRLARGRIDVALTLVRGDADRFAQEPLWSEGYRLALPAGHRLAGEDSIAAEALAGEAMIVRRHCEALAETSRHFIERGVRPFLAFKTTNDDRALELVRAGLGVTVMPEAHALAGVARPQLAGFAARRTIGLVWAAHAEPLRHAGGGVIEALRTSNSA</sequence>
<evidence type="ECO:0000256" key="3">
    <source>
        <dbReference type="ARBA" id="ARBA00023125"/>
    </source>
</evidence>
<keyword evidence="2" id="KW-0805">Transcription regulation</keyword>
<comment type="caution">
    <text evidence="6">The sequence shown here is derived from an EMBL/GenBank/DDBJ whole genome shotgun (WGS) entry which is preliminary data.</text>
</comment>
<protein>
    <submittedName>
        <fullName evidence="6">LysR family transcriptional regulator</fullName>
    </submittedName>
</protein>
<dbReference type="InterPro" id="IPR000847">
    <property type="entry name" value="LysR_HTH_N"/>
</dbReference>
<proteinExistence type="inferred from homology"/>
<keyword evidence="7" id="KW-1185">Reference proteome</keyword>
<dbReference type="RefSeq" id="WP_216319237.1">
    <property type="nucleotide sequence ID" value="NZ_JAHKRT010000001.1"/>
</dbReference>
<keyword evidence="3" id="KW-0238">DNA-binding</keyword>
<dbReference type="Pfam" id="PF00126">
    <property type="entry name" value="HTH_1"/>
    <property type="match status" value="1"/>
</dbReference>
<dbReference type="PANTHER" id="PTHR30346">
    <property type="entry name" value="TRANSCRIPTIONAL DUAL REGULATOR HCAR-RELATED"/>
    <property type="match status" value="1"/>
</dbReference>
<dbReference type="Proteomes" id="UP000776276">
    <property type="component" value="Unassembled WGS sequence"/>
</dbReference>
<name>A0ABS6BEB5_9SPHN</name>
<organism evidence="6 7">
    <name type="scientific">Sphingomonas quercus</name>
    <dbReference type="NCBI Taxonomy" id="2842451"/>
    <lineage>
        <taxon>Bacteria</taxon>
        <taxon>Pseudomonadati</taxon>
        <taxon>Pseudomonadota</taxon>
        <taxon>Alphaproteobacteria</taxon>
        <taxon>Sphingomonadales</taxon>
        <taxon>Sphingomonadaceae</taxon>
        <taxon>Sphingomonas</taxon>
    </lineage>
</organism>
<evidence type="ECO:0000313" key="6">
    <source>
        <dbReference type="EMBL" id="MBU3076666.1"/>
    </source>
</evidence>
<keyword evidence="4" id="KW-0804">Transcription</keyword>
<evidence type="ECO:0000256" key="4">
    <source>
        <dbReference type="ARBA" id="ARBA00023163"/>
    </source>
</evidence>
<comment type="similarity">
    <text evidence="1">Belongs to the LysR transcriptional regulatory family.</text>
</comment>
<feature type="domain" description="HTH lysR-type" evidence="5">
    <location>
        <begin position="2"/>
        <end position="59"/>
    </location>
</feature>
<dbReference type="PROSITE" id="PS50931">
    <property type="entry name" value="HTH_LYSR"/>
    <property type="match status" value="1"/>
</dbReference>
<evidence type="ECO:0000256" key="2">
    <source>
        <dbReference type="ARBA" id="ARBA00023015"/>
    </source>
</evidence>
<evidence type="ECO:0000256" key="1">
    <source>
        <dbReference type="ARBA" id="ARBA00009437"/>
    </source>
</evidence>
<evidence type="ECO:0000259" key="5">
    <source>
        <dbReference type="PROSITE" id="PS50931"/>
    </source>
</evidence>
<dbReference type="Pfam" id="PF03466">
    <property type="entry name" value="LysR_substrate"/>
    <property type="match status" value="1"/>
</dbReference>
<dbReference type="InterPro" id="IPR005119">
    <property type="entry name" value="LysR_subst-bd"/>
</dbReference>
<evidence type="ECO:0000313" key="7">
    <source>
        <dbReference type="Proteomes" id="UP000776276"/>
    </source>
</evidence>
<accession>A0ABS6BEB5</accession>
<reference evidence="6 7" key="1">
    <citation type="submission" date="2021-06" db="EMBL/GenBank/DDBJ databases">
        <title>Sphingomonas sp. XMGL2, whole genome shotgun sequencing project.</title>
        <authorList>
            <person name="Zhao G."/>
            <person name="Shen L."/>
        </authorList>
    </citation>
    <scope>NUCLEOTIDE SEQUENCE [LARGE SCALE GENOMIC DNA]</scope>
    <source>
        <strain evidence="6 7">XMGL2</strain>
    </source>
</reference>
<dbReference type="EMBL" id="JAHKRT010000001">
    <property type="protein sequence ID" value="MBU3076666.1"/>
    <property type="molecule type" value="Genomic_DNA"/>
</dbReference>
<dbReference type="PANTHER" id="PTHR30346:SF28">
    <property type="entry name" value="HTH-TYPE TRANSCRIPTIONAL REGULATOR CYNR"/>
    <property type="match status" value="1"/>
</dbReference>
<gene>
    <name evidence="6" type="ORF">KOF26_02205</name>
</gene>